<dbReference type="EMBL" id="JBGEHV010000011">
    <property type="protein sequence ID" value="MEY8039464.1"/>
    <property type="molecule type" value="Genomic_DNA"/>
</dbReference>
<gene>
    <name evidence="2" type="ORF">AB8O55_08650</name>
</gene>
<keyword evidence="1" id="KW-0472">Membrane</keyword>
<evidence type="ECO:0000256" key="1">
    <source>
        <dbReference type="SAM" id="Phobius"/>
    </source>
</evidence>
<accession>A0ABV4CFB1</accession>
<feature type="transmembrane region" description="Helical" evidence="1">
    <location>
        <begin position="20"/>
        <end position="40"/>
    </location>
</feature>
<protein>
    <submittedName>
        <fullName evidence="2">Uncharacterized protein</fullName>
    </submittedName>
</protein>
<evidence type="ECO:0000313" key="2">
    <source>
        <dbReference type="EMBL" id="MEY8039464.1"/>
    </source>
</evidence>
<organism evidence="2 3">
    <name type="scientific">Saccharopolyspora cebuensis</name>
    <dbReference type="NCBI Taxonomy" id="418759"/>
    <lineage>
        <taxon>Bacteria</taxon>
        <taxon>Bacillati</taxon>
        <taxon>Actinomycetota</taxon>
        <taxon>Actinomycetes</taxon>
        <taxon>Pseudonocardiales</taxon>
        <taxon>Pseudonocardiaceae</taxon>
        <taxon>Saccharopolyspora</taxon>
    </lineage>
</organism>
<feature type="transmembrane region" description="Helical" evidence="1">
    <location>
        <begin position="52"/>
        <end position="70"/>
    </location>
</feature>
<dbReference type="RefSeq" id="WP_345367679.1">
    <property type="nucleotide sequence ID" value="NZ_BAABII010000019.1"/>
</dbReference>
<dbReference type="Proteomes" id="UP001564626">
    <property type="component" value="Unassembled WGS sequence"/>
</dbReference>
<reference evidence="2 3" key="1">
    <citation type="submission" date="2024-08" db="EMBL/GenBank/DDBJ databases">
        <title>Genome mining of Saccharopolyspora cebuensis PGLac3 from Nigerian medicinal plant.</title>
        <authorList>
            <person name="Ezeobiora C.E."/>
            <person name="Igbokwe N.H."/>
            <person name="Amin D.H."/>
            <person name="Mendie U.E."/>
        </authorList>
    </citation>
    <scope>NUCLEOTIDE SEQUENCE [LARGE SCALE GENOMIC DNA]</scope>
    <source>
        <strain evidence="2 3">PGLac3</strain>
    </source>
</reference>
<sequence length="90" mass="9700">MTAETRRSGHRAGAFDVRSVIALLFAIYGVVLTIVGLVQSPAATEKAAGININLWSGIGMIVFALIFVVWTKLRPIVVPDEPEESDPAQH</sequence>
<name>A0ABV4CFB1_9PSEU</name>
<keyword evidence="1" id="KW-0812">Transmembrane</keyword>
<keyword evidence="3" id="KW-1185">Reference proteome</keyword>
<proteinExistence type="predicted"/>
<evidence type="ECO:0000313" key="3">
    <source>
        <dbReference type="Proteomes" id="UP001564626"/>
    </source>
</evidence>
<comment type="caution">
    <text evidence="2">The sequence shown here is derived from an EMBL/GenBank/DDBJ whole genome shotgun (WGS) entry which is preliminary data.</text>
</comment>
<keyword evidence="1" id="KW-1133">Transmembrane helix</keyword>